<keyword evidence="1" id="KW-0812">Transmembrane</keyword>
<keyword evidence="3" id="KW-1185">Reference proteome</keyword>
<keyword evidence="1" id="KW-1133">Transmembrane helix</keyword>
<dbReference type="EMBL" id="FNEN01000004">
    <property type="protein sequence ID" value="SDI65385.1"/>
    <property type="molecule type" value="Genomic_DNA"/>
</dbReference>
<accession>A0A1G8MC08</accession>
<sequence>MNRIYWPLLLLAFLATASILAYGVAVAQRSFLIAIIATVVLVLSFKGASMYRKKKIVPESDGSQ</sequence>
<evidence type="ECO:0000313" key="3">
    <source>
        <dbReference type="Proteomes" id="UP000198853"/>
    </source>
</evidence>
<dbReference type="InterPro" id="IPR035211">
    <property type="entry name" value="DUF5325"/>
</dbReference>
<feature type="transmembrane region" description="Helical" evidence="1">
    <location>
        <begin position="31"/>
        <end position="48"/>
    </location>
</feature>
<evidence type="ECO:0000313" key="2">
    <source>
        <dbReference type="EMBL" id="SDI65385.1"/>
    </source>
</evidence>
<name>A0A1G8MC08_9BACI</name>
<protein>
    <submittedName>
        <fullName evidence="2">Uncharacterized protein</fullName>
    </submittedName>
</protein>
<evidence type="ECO:0000256" key="1">
    <source>
        <dbReference type="SAM" id="Phobius"/>
    </source>
</evidence>
<keyword evidence="1" id="KW-0472">Membrane</keyword>
<dbReference type="RefSeq" id="WP_090397216.1">
    <property type="nucleotide sequence ID" value="NZ_FNEN01000004.1"/>
</dbReference>
<reference evidence="2 3" key="1">
    <citation type="submission" date="2016-10" db="EMBL/GenBank/DDBJ databases">
        <authorList>
            <person name="de Groot N.N."/>
        </authorList>
    </citation>
    <scope>NUCLEOTIDE SEQUENCE [LARGE SCALE GENOMIC DNA]</scope>
    <source>
        <strain evidence="2 3">DSM 21771</strain>
    </source>
</reference>
<gene>
    <name evidence="2" type="ORF">SAMN04488123_10482</name>
</gene>
<proteinExistence type="predicted"/>
<organism evidence="2 3">
    <name type="scientific">Natribacillus halophilus</name>
    <dbReference type="NCBI Taxonomy" id="549003"/>
    <lineage>
        <taxon>Bacteria</taxon>
        <taxon>Bacillati</taxon>
        <taxon>Bacillota</taxon>
        <taxon>Bacilli</taxon>
        <taxon>Bacillales</taxon>
        <taxon>Bacillaceae</taxon>
        <taxon>Natribacillus</taxon>
    </lineage>
</organism>
<dbReference type="Proteomes" id="UP000198853">
    <property type="component" value="Unassembled WGS sequence"/>
</dbReference>
<dbReference type="OrthoDB" id="2679959at2"/>
<dbReference type="Pfam" id="PF17259">
    <property type="entry name" value="DUF5325"/>
    <property type="match status" value="1"/>
</dbReference>
<dbReference type="AlphaFoldDB" id="A0A1G8MC08"/>